<dbReference type="EMBL" id="BPLQ01015435">
    <property type="protein sequence ID" value="GIY88013.1"/>
    <property type="molecule type" value="Genomic_DNA"/>
</dbReference>
<feature type="region of interest" description="Disordered" evidence="1">
    <location>
        <begin position="49"/>
        <end position="74"/>
    </location>
</feature>
<gene>
    <name evidence="2" type="ORF">CDAR_368771</name>
</gene>
<evidence type="ECO:0000313" key="2">
    <source>
        <dbReference type="EMBL" id="GIY88013.1"/>
    </source>
</evidence>
<keyword evidence="3" id="KW-1185">Reference proteome</keyword>
<proteinExistence type="predicted"/>
<evidence type="ECO:0000313" key="3">
    <source>
        <dbReference type="Proteomes" id="UP001054837"/>
    </source>
</evidence>
<feature type="compositionally biased region" description="Basic and acidic residues" evidence="1">
    <location>
        <begin position="63"/>
        <end position="74"/>
    </location>
</feature>
<accession>A0AAV4X0E9</accession>
<comment type="caution">
    <text evidence="2">The sequence shown here is derived from an EMBL/GenBank/DDBJ whole genome shotgun (WGS) entry which is preliminary data.</text>
</comment>
<sequence length="105" mass="11587">MDCSYPFTCNVSSCILLSNNKPKILIFNGAPPTPSNSETGGHIEKRLQNEAEGEANCRGEFTGSREGEQDAERAFRAHHESIQANGSMTGLICSARDRRKLLFNR</sequence>
<dbReference type="AlphaFoldDB" id="A0AAV4X0E9"/>
<organism evidence="2 3">
    <name type="scientific">Caerostris darwini</name>
    <dbReference type="NCBI Taxonomy" id="1538125"/>
    <lineage>
        <taxon>Eukaryota</taxon>
        <taxon>Metazoa</taxon>
        <taxon>Ecdysozoa</taxon>
        <taxon>Arthropoda</taxon>
        <taxon>Chelicerata</taxon>
        <taxon>Arachnida</taxon>
        <taxon>Araneae</taxon>
        <taxon>Araneomorphae</taxon>
        <taxon>Entelegynae</taxon>
        <taxon>Araneoidea</taxon>
        <taxon>Araneidae</taxon>
        <taxon>Caerostris</taxon>
    </lineage>
</organism>
<dbReference type="Proteomes" id="UP001054837">
    <property type="component" value="Unassembled WGS sequence"/>
</dbReference>
<reference evidence="2 3" key="1">
    <citation type="submission" date="2021-06" db="EMBL/GenBank/DDBJ databases">
        <title>Caerostris darwini draft genome.</title>
        <authorList>
            <person name="Kono N."/>
            <person name="Arakawa K."/>
        </authorList>
    </citation>
    <scope>NUCLEOTIDE SEQUENCE [LARGE SCALE GENOMIC DNA]</scope>
</reference>
<evidence type="ECO:0000256" key="1">
    <source>
        <dbReference type="SAM" id="MobiDB-lite"/>
    </source>
</evidence>
<name>A0AAV4X0E9_9ARAC</name>
<protein>
    <submittedName>
        <fullName evidence="2">Uncharacterized protein</fullName>
    </submittedName>
</protein>